<proteinExistence type="predicted"/>
<keyword evidence="2" id="KW-1185">Reference proteome</keyword>
<name>A0A4Y2MVB1_ARAVE</name>
<evidence type="ECO:0000313" key="1">
    <source>
        <dbReference type="EMBL" id="GBN31121.1"/>
    </source>
</evidence>
<sequence length="156" mass="17970">MTGTTPELAPPLQTSALPQREDVWTPAYDLTCNRPNTRRIFRRIGSGTWTLRPQNRDLTTRSPRPPGGFSEENATYLYFAWKKTIKTSSGQPNHSEHLVTKSLSVYQFLNKDRYEHNQRTESITFFLDICSSAIPCLKSTRLLVVDSYFVITKKRI</sequence>
<organism evidence="1 2">
    <name type="scientific">Araneus ventricosus</name>
    <name type="common">Orbweaver spider</name>
    <name type="synonym">Epeira ventricosa</name>
    <dbReference type="NCBI Taxonomy" id="182803"/>
    <lineage>
        <taxon>Eukaryota</taxon>
        <taxon>Metazoa</taxon>
        <taxon>Ecdysozoa</taxon>
        <taxon>Arthropoda</taxon>
        <taxon>Chelicerata</taxon>
        <taxon>Arachnida</taxon>
        <taxon>Araneae</taxon>
        <taxon>Araneomorphae</taxon>
        <taxon>Entelegynae</taxon>
        <taxon>Araneoidea</taxon>
        <taxon>Araneidae</taxon>
        <taxon>Araneus</taxon>
    </lineage>
</organism>
<evidence type="ECO:0000313" key="2">
    <source>
        <dbReference type="Proteomes" id="UP000499080"/>
    </source>
</evidence>
<dbReference type="EMBL" id="BGPR01008037">
    <property type="protein sequence ID" value="GBN31121.1"/>
    <property type="molecule type" value="Genomic_DNA"/>
</dbReference>
<accession>A0A4Y2MVB1</accession>
<protein>
    <submittedName>
        <fullName evidence="1">Uncharacterized protein</fullName>
    </submittedName>
</protein>
<dbReference type="AlphaFoldDB" id="A0A4Y2MVB1"/>
<gene>
    <name evidence="1" type="ORF">AVEN_10492_1</name>
</gene>
<reference evidence="1 2" key="1">
    <citation type="journal article" date="2019" name="Sci. Rep.">
        <title>Orb-weaving spider Araneus ventricosus genome elucidates the spidroin gene catalogue.</title>
        <authorList>
            <person name="Kono N."/>
            <person name="Nakamura H."/>
            <person name="Ohtoshi R."/>
            <person name="Moran D.A.P."/>
            <person name="Shinohara A."/>
            <person name="Yoshida Y."/>
            <person name="Fujiwara M."/>
            <person name="Mori M."/>
            <person name="Tomita M."/>
            <person name="Arakawa K."/>
        </authorList>
    </citation>
    <scope>NUCLEOTIDE SEQUENCE [LARGE SCALE GENOMIC DNA]</scope>
</reference>
<dbReference type="Proteomes" id="UP000499080">
    <property type="component" value="Unassembled WGS sequence"/>
</dbReference>
<comment type="caution">
    <text evidence="1">The sequence shown here is derived from an EMBL/GenBank/DDBJ whole genome shotgun (WGS) entry which is preliminary data.</text>
</comment>